<dbReference type="GO" id="GO:0006289">
    <property type="term" value="P:nucleotide-excision repair"/>
    <property type="evidence" value="ECO:0007669"/>
    <property type="project" value="InterPro"/>
</dbReference>
<evidence type="ECO:0000313" key="8">
    <source>
        <dbReference type="Proteomes" id="UP000006365"/>
    </source>
</evidence>
<evidence type="ECO:0000256" key="5">
    <source>
        <dbReference type="ARBA" id="ARBA00022801"/>
    </source>
</evidence>
<dbReference type="NCBIfam" id="TIGR00629">
    <property type="entry name" value="uvde"/>
    <property type="match status" value="1"/>
</dbReference>
<keyword evidence="1" id="KW-0540">Nuclease</keyword>
<dbReference type="GO" id="GO:0004519">
    <property type="term" value="F:endonuclease activity"/>
    <property type="evidence" value="ECO:0007669"/>
    <property type="project" value="UniProtKB-KW"/>
</dbReference>
<organism evidence="7 8">
    <name type="scientific">Desulfobulbus propionicus (strain ATCC 33891 / DSM 2032 / VKM B-1956 / 1pr3)</name>
    <dbReference type="NCBI Taxonomy" id="577650"/>
    <lineage>
        <taxon>Bacteria</taxon>
        <taxon>Pseudomonadati</taxon>
        <taxon>Thermodesulfobacteriota</taxon>
        <taxon>Desulfobulbia</taxon>
        <taxon>Desulfobulbales</taxon>
        <taxon>Desulfobulbaceae</taxon>
        <taxon>Desulfobulbus</taxon>
    </lineage>
</organism>
<reference evidence="7 8" key="1">
    <citation type="journal article" date="2011" name="Stand. Genomic Sci.">
        <title>Complete genome sequence of Desulfobulbus propionicus type strain (1pr3).</title>
        <authorList>
            <person name="Pagani I."/>
            <person name="Lapidus A."/>
            <person name="Nolan M."/>
            <person name="Lucas S."/>
            <person name="Hammon N."/>
            <person name="Deshpande S."/>
            <person name="Cheng J.F."/>
            <person name="Chertkov O."/>
            <person name="Davenport K."/>
            <person name="Tapia R."/>
            <person name="Han C."/>
            <person name="Goodwin L."/>
            <person name="Pitluck S."/>
            <person name="Liolios K."/>
            <person name="Mavromatis K."/>
            <person name="Ivanova N."/>
            <person name="Mikhailova N."/>
            <person name="Pati A."/>
            <person name="Chen A."/>
            <person name="Palaniappan K."/>
            <person name="Land M."/>
            <person name="Hauser L."/>
            <person name="Chang Y.J."/>
            <person name="Jeffries C.D."/>
            <person name="Detter J.C."/>
            <person name="Brambilla E."/>
            <person name="Kannan K.P."/>
            <person name="Djao O.D."/>
            <person name="Rohde M."/>
            <person name="Pukall R."/>
            <person name="Spring S."/>
            <person name="Goker M."/>
            <person name="Sikorski J."/>
            <person name="Woyke T."/>
            <person name="Bristow J."/>
            <person name="Eisen J.A."/>
            <person name="Markowitz V."/>
            <person name="Hugenholtz P."/>
            <person name="Kyrpides N.C."/>
            <person name="Klenk H.P."/>
        </authorList>
    </citation>
    <scope>NUCLEOTIDE SEQUENCE [LARGE SCALE GENOMIC DNA]</scope>
    <source>
        <strain evidence="8">ATCC 33891 / DSM 2032 / 1pr3</strain>
    </source>
</reference>
<dbReference type="SUPFAM" id="SSF51658">
    <property type="entry name" value="Xylose isomerase-like"/>
    <property type="match status" value="1"/>
</dbReference>
<keyword evidence="4" id="KW-0228">DNA excision</keyword>
<evidence type="ECO:0000256" key="1">
    <source>
        <dbReference type="ARBA" id="ARBA00022722"/>
    </source>
</evidence>
<dbReference type="PANTHER" id="PTHR31290">
    <property type="entry name" value="UV-DAMAGE ENDONUCLEASE"/>
    <property type="match status" value="1"/>
</dbReference>
<dbReference type="KEGG" id="dpr:Despr_0433"/>
<dbReference type="GO" id="GO:0016787">
    <property type="term" value="F:hydrolase activity"/>
    <property type="evidence" value="ECO:0007669"/>
    <property type="project" value="UniProtKB-KW"/>
</dbReference>
<dbReference type="InterPro" id="IPR004601">
    <property type="entry name" value="UvdE"/>
</dbReference>
<proteinExistence type="predicted"/>
<dbReference type="Gene3D" id="3.20.20.150">
    <property type="entry name" value="Divalent-metal-dependent TIM barrel enzymes"/>
    <property type="match status" value="1"/>
</dbReference>
<keyword evidence="6" id="KW-0234">DNA repair</keyword>
<evidence type="ECO:0000256" key="3">
    <source>
        <dbReference type="ARBA" id="ARBA00022763"/>
    </source>
</evidence>
<keyword evidence="5" id="KW-0378">Hydrolase</keyword>
<dbReference type="Proteomes" id="UP000006365">
    <property type="component" value="Chromosome"/>
</dbReference>
<dbReference type="PANTHER" id="PTHR31290:SF5">
    <property type="entry name" value="UV-DAMAGE ENDONUCLEASE"/>
    <property type="match status" value="1"/>
</dbReference>
<name>A0A7U4DN37_DESPD</name>
<keyword evidence="8" id="KW-1185">Reference proteome</keyword>
<keyword evidence="2 7" id="KW-0255">Endonuclease</keyword>
<evidence type="ECO:0000256" key="2">
    <source>
        <dbReference type="ARBA" id="ARBA00022759"/>
    </source>
</evidence>
<sequence>MRQQHAPSVGHDDSKGGRGYERIRWGLCCLFKEEPIRFAIRQAAYLAKFDRARQLALLADTVLANGQALQAAIVYCSRNRIGAFRVNSRIFPLKTHPQQGYALAELPDHAAIEQTYRQAAALARQHNIRLSFHPDQFTLLSSPDAGVLVRSLAELEYHAEAARWIGADVITLHGGGAYGDKAAALQRLRTAVECLSDPVRSRLALENDDRIYTPADLLPVCGATGLPFVYDVHHHRCLADGLRVEQVTEQALATWTREPLFHLSSPRDGWHSANPRPHHDFIDPCDLPDCWRSLRITVEVEAKAKEQAVRRLLEDLDRTSSR</sequence>
<evidence type="ECO:0000256" key="6">
    <source>
        <dbReference type="ARBA" id="ARBA00023204"/>
    </source>
</evidence>
<dbReference type="GO" id="GO:0009411">
    <property type="term" value="P:response to UV"/>
    <property type="evidence" value="ECO:0007669"/>
    <property type="project" value="InterPro"/>
</dbReference>
<dbReference type="EMBL" id="CP002364">
    <property type="protein sequence ID" value="ADW16614.1"/>
    <property type="molecule type" value="Genomic_DNA"/>
</dbReference>
<protein>
    <submittedName>
        <fullName evidence="7">UV-damage endonuclease</fullName>
    </submittedName>
</protein>
<gene>
    <name evidence="7" type="ordered locus">Despr_0433</name>
</gene>
<dbReference type="AlphaFoldDB" id="A0A7U4DN37"/>
<dbReference type="Pfam" id="PF03851">
    <property type="entry name" value="UvdE"/>
    <property type="match status" value="1"/>
</dbReference>
<evidence type="ECO:0000256" key="4">
    <source>
        <dbReference type="ARBA" id="ARBA00022769"/>
    </source>
</evidence>
<dbReference type="InterPro" id="IPR036237">
    <property type="entry name" value="Xyl_isomerase-like_sf"/>
</dbReference>
<keyword evidence="3" id="KW-0227">DNA damage</keyword>
<dbReference type="RefSeq" id="WP_015723161.1">
    <property type="nucleotide sequence ID" value="NC_014972.1"/>
</dbReference>
<accession>A0A7U4DN37</accession>
<evidence type="ECO:0000313" key="7">
    <source>
        <dbReference type="EMBL" id="ADW16614.1"/>
    </source>
</evidence>